<dbReference type="Gene3D" id="2.30.30.90">
    <property type="match status" value="1"/>
</dbReference>
<reference evidence="3" key="1">
    <citation type="journal article" date="2020" name="mSystems">
        <title>Genome- and Community-Level Interaction Insights into Carbon Utilization and Element Cycling Functions of Hydrothermarchaeota in Hydrothermal Sediment.</title>
        <authorList>
            <person name="Zhou Z."/>
            <person name="Liu Y."/>
            <person name="Xu W."/>
            <person name="Pan J."/>
            <person name="Luo Z.H."/>
            <person name="Li M."/>
        </authorList>
    </citation>
    <scope>NUCLEOTIDE SEQUENCE [LARGE SCALE GENOMIC DNA]</scope>
    <source>
        <strain evidence="3">SpSt-1179</strain>
    </source>
</reference>
<evidence type="ECO:0000256" key="1">
    <source>
        <dbReference type="ARBA" id="ARBA00023004"/>
    </source>
</evidence>
<proteinExistence type="predicted"/>
<gene>
    <name evidence="3" type="ORF">ENN47_06090</name>
</gene>
<organism evidence="3">
    <name type="scientific">Mesotoga infera</name>
    <dbReference type="NCBI Taxonomy" id="1236046"/>
    <lineage>
        <taxon>Bacteria</taxon>
        <taxon>Thermotogati</taxon>
        <taxon>Thermotogota</taxon>
        <taxon>Thermotogae</taxon>
        <taxon>Kosmotogales</taxon>
        <taxon>Kosmotogaceae</taxon>
        <taxon>Mesotoga</taxon>
    </lineage>
</organism>
<protein>
    <submittedName>
        <fullName evidence="3">Ferrous iron transport protein A</fullName>
    </submittedName>
</protein>
<dbReference type="InterPro" id="IPR007167">
    <property type="entry name" value="Fe-transptr_FeoA-like"/>
</dbReference>
<dbReference type="InterPro" id="IPR008988">
    <property type="entry name" value="Transcriptional_repressor_C"/>
</dbReference>
<keyword evidence="1" id="KW-0408">Iron</keyword>
<accession>A0A7C1GSJ8</accession>
<evidence type="ECO:0000313" key="3">
    <source>
        <dbReference type="EMBL" id="HDP77741.1"/>
    </source>
</evidence>
<name>A0A7C1GSJ8_9BACT</name>
<dbReference type="AlphaFoldDB" id="A0A7C1GSJ8"/>
<comment type="caution">
    <text evidence="3">The sequence shown here is derived from an EMBL/GenBank/DDBJ whole genome shotgun (WGS) entry which is preliminary data.</text>
</comment>
<dbReference type="Pfam" id="PF04023">
    <property type="entry name" value="FeoA"/>
    <property type="match status" value="1"/>
</dbReference>
<dbReference type="SUPFAM" id="SSF50037">
    <property type="entry name" value="C-terminal domain of transcriptional repressors"/>
    <property type="match status" value="1"/>
</dbReference>
<dbReference type="GO" id="GO:0046914">
    <property type="term" value="F:transition metal ion binding"/>
    <property type="evidence" value="ECO:0007669"/>
    <property type="project" value="InterPro"/>
</dbReference>
<dbReference type="InterPro" id="IPR038157">
    <property type="entry name" value="FeoA_core_dom"/>
</dbReference>
<feature type="domain" description="Ferrous iron transporter FeoA-like" evidence="2">
    <location>
        <begin position="18"/>
        <end position="79"/>
    </location>
</feature>
<dbReference type="EMBL" id="DSBT01000172">
    <property type="protein sequence ID" value="HDP77741.1"/>
    <property type="molecule type" value="Genomic_DNA"/>
</dbReference>
<evidence type="ECO:0000259" key="2">
    <source>
        <dbReference type="Pfam" id="PF04023"/>
    </source>
</evidence>
<dbReference type="Proteomes" id="UP000886198">
    <property type="component" value="Unassembled WGS sequence"/>
</dbReference>
<sequence>MSSKGSERFFLNNVRWGRCRIVDLSGCETQKSKLRSIGLIESAVVEVMRGSAEGMLILLIGESRMGLSNSLASRIVVEPIDERIRFVDGGEENNAVKGRFGRRKRYRYRTGW</sequence>